<dbReference type="InterPro" id="IPR050680">
    <property type="entry name" value="YpeA/RimI_acetyltransf"/>
</dbReference>
<comment type="caution">
    <text evidence="7">The sequence shown here is derived from an EMBL/GenBank/DDBJ whole genome shotgun (WGS) entry which is preliminary data.</text>
</comment>
<evidence type="ECO:0000256" key="5">
    <source>
        <dbReference type="RuleBase" id="RU363094"/>
    </source>
</evidence>
<evidence type="ECO:0000256" key="4">
    <source>
        <dbReference type="ARBA" id="ARBA00023315"/>
    </source>
</evidence>
<accession>A0ABS2NR57</accession>
<feature type="domain" description="N-acetyltransferase" evidence="6">
    <location>
        <begin position="4"/>
        <end position="149"/>
    </location>
</feature>
<comment type="catalytic activity">
    <reaction evidence="5">
        <text>N-terminal L-alanyl-[ribosomal protein bS18] + acetyl-CoA = N-terminal N(alpha)-acetyl-L-alanyl-[ribosomal protein bS18] + CoA + H(+)</text>
        <dbReference type="Rhea" id="RHEA:43756"/>
        <dbReference type="Rhea" id="RHEA-COMP:10676"/>
        <dbReference type="Rhea" id="RHEA-COMP:10677"/>
        <dbReference type="ChEBI" id="CHEBI:15378"/>
        <dbReference type="ChEBI" id="CHEBI:57287"/>
        <dbReference type="ChEBI" id="CHEBI:57288"/>
        <dbReference type="ChEBI" id="CHEBI:64718"/>
        <dbReference type="ChEBI" id="CHEBI:83683"/>
        <dbReference type="EC" id="2.3.1.266"/>
    </reaction>
</comment>
<dbReference type="InterPro" id="IPR016181">
    <property type="entry name" value="Acyl_CoA_acyltransferase"/>
</dbReference>
<dbReference type="RefSeq" id="WP_204402611.1">
    <property type="nucleotide sequence ID" value="NZ_JAFBEE010000012.1"/>
</dbReference>
<dbReference type="GO" id="GO:0008999">
    <property type="term" value="F:protein-N-terminal-alanine acetyltransferase activity"/>
    <property type="evidence" value="ECO:0007669"/>
    <property type="project" value="UniProtKB-EC"/>
</dbReference>
<dbReference type="SUPFAM" id="SSF55729">
    <property type="entry name" value="Acyl-CoA N-acyltransferases (Nat)"/>
    <property type="match status" value="1"/>
</dbReference>
<evidence type="ECO:0000313" key="7">
    <source>
        <dbReference type="EMBL" id="MBM7615421.1"/>
    </source>
</evidence>
<keyword evidence="4 7" id="KW-0012">Acyltransferase</keyword>
<dbReference type="Proteomes" id="UP001314796">
    <property type="component" value="Unassembled WGS sequence"/>
</dbReference>
<keyword evidence="3 7" id="KW-0808">Transferase</keyword>
<name>A0ABS2NR57_9FIRM</name>
<comment type="similarity">
    <text evidence="1 5">Belongs to the acetyltransferase family. RimI subfamily.</text>
</comment>
<evidence type="ECO:0000259" key="6">
    <source>
        <dbReference type="PROSITE" id="PS51186"/>
    </source>
</evidence>
<dbReference type="PANTHER" id="PTHR43420:SF44">
    <property type="entry name" value="ACETYLTRANSFERASE YPEA"/>
    <property type="match status" value="1"/>
</dbReference>
<comment type="subcellular location">
    <subcellularLocation>
        <location evidence="5">Cytoplasm</location>
    </subcellularLocation>
</comment>
<dbReference type="InterPro" id="IPR006464">
    <property type="entry name" value="AcTrfase_RimI/Ard1"/>
</dbReference>
<organism evidence="7 8">
    <name type="scientific">Alkaliphilus hydrothermalis</name>
    <dbReference type="NCBI Taxonomy" id="1482730"/>
    <lineage>
        <taxon>Bacteria</taxon>
        <taxon>Bacillati</taxon>
        <taxon>Bacillota</taxon>
        <taxon>Clostridia</taxon>
        <taxon>Peptostreptococcales</taxon>
        <taxon>Natronincolaceae</taxon>
        <taxon>Alkaliphilus</taxon>
    </lineage>
</organism>
<evidence type="ECO:0000256" key="3">
    <source>
        <dbReference type="ARBA" id="ARBA00022679"/>
    </source>
</evidence>
<comment type="function">
    <text evidence="5">Acetylates the N-terminal alanine of ribosomal protein bS18.</text>
</comment>
<protein>
    <recommendedName>
        <fullName evidence="5">[Ribosomal protein bS18]-alanine N-acetyltransferase</fullName>
        <ecNumber evidence="5">2.3.1.266</ecNumber>
    </recommendedName>
</protein>
<evidence type="ECO:0000313" key="8">
    <source>
        <dbReference type="Proteomes" id="UP001314796"/>
    </source>
</evidence>
<evidence type="ECO:0000256" key="2">
    <source>
        <dbReference type="ARBA" id="ARBA00022490"/>
    </source>
</evidence>
<dbReference type="Pfam" id="PF00583">
    <property type="entry name" value="Acetyltransf_1"/>
    <property type="match status" value="1"/>
</dbReference>
<reference evidence="7 8" key="1">
    <citation type="submission" date="2021-01" db="EMBL/GenBank/DDBJ databases">
        <title>Genomic Encyclopedia of Type Strains, Phase IV (KMG-IV): sequencing the most valuable type-strain genomes for metagenomic binning, comparative biology and taxonomic classification.</title>
        <authorList>
            <person name="Goeker M."/>
        </authorList>
    </citation>
    <scope>NUCLEOTIDE SEQUENCE [LARGE SCALE GENOMIC DNA]</scope>
    <source>
        <strain evidence="7 8">DSM 25890</strain>
    </source>
</reference>
<sequence length="150" mass="17290">MESIKVRKMEVKDLNEVVVIEEKSFPTPWTRSSFEKEVKKNLLARYFVATYEEKVVAYGGMWLIIDEAHITNIAVHPEYRGRKIGKILVEGMIQEAISLGMERMTLEVRTSNITAQDLYKSLGFLSCGIRPGYYQDNGEDAMIMWKDCTK</sequence>
<keyword evidence="8" id="KW-1185">Reference proteome</keyword>
<dbReference type="PROSITE" id="PS51186">
    <property type="entry name" value="GNAT"/>
    <property type="match status" value="1"/>
</dbReference>
<proteinExistence type="inferred from homology"/>
<dbReference type="InterPro" id="IPR000182">
    <property type="entry name" value="GNAT_dom"/>
</dbReference>
<keyword evidence="2 5" id="KW-0963">Cytoplasm</keyword>
<evidence type="ECO:0000256" key="1">
    <source>
        <dbReference type="ARBA" id="ARBA00005395"/>
    </source>
</evidence>
<dbReference type="EMBL" id="JAFBEE010000012">
    <property type="protein sequence ID" value="MBM7615421.1"/>
    <property type="molecule type" value="Genomic_DNA"/>
</dbReference>
<dbReference type="EC" id="2.3.1.266" evidence="5"/>
<gene>
    <name evidence="7" type="ORF">JOC73_001991</name>
</gene>
<dbReference type="NCBIfam" id="TIGR01575">
    <property type="entry name" value="rimI"/>
    <property type="match status" value="1"/>
</dbReference>
<dbReference type="Gene3D" id="3.40.630.30">
    <property type="match status" value="1"/>
</dbReference>
<dbReference type="CDD" id="cd04301">
    <property type="entry name" value="NAT_SF"/>
    <property type="match status" value="1"/>
</dbReference>
<dbReference type="PANTHER" id="PTHR43420">
    <property type="entry name" value="ACETYLTRANSFERASE"/>
    <property type="match status" value="1"/>
</dbReference>